<gene>
    <name evidence="8" type="primary">ltaE</name>
    <name evidence="8" type="ORF">E4656_03435</name>
</gene>
<evidence type="ECO:0000259" key="7">
    <source>
        <dbReference type="Pfam" id="PF01212"/>
    </source>
</evidence>
<sequence>MIDLRSDTVTRPTAAMREAMAAAPVGDDVYGDDPSVNALEARVAEMTGMEAALLLPTGTQSNLVALLAHCERGDEYIVGQSYHTYRYEGGGAAVLGSIQPQPIPVQDDGSLALEDIEAYIKPDDLHVARSRLLALENTCNGRVLSVDYVHSAAALARRHGLNVHMDGARLFNAVVAAGVTLQDYTGAMDSVSLCFSKGLGAPVGSMLAGSQALIHAARRWRKMTGGGMRQAGILAAAIDHALTHHVADLAHDHRRAAMLAEGLSALNRVEAVTVNTNMIYMTLPDEQSGGALQAHLAEQGVLISGGRRIRLVMHRDIDDDDVQRVLDLIGTGLAA</sequence>
<dbReference type="InterPro" id="IPR023603">
    <property type="entry name" value="Low_specificity_L-TA-like"/>
</dbReference>
<evidence type="ECO:0000256" key="4">
    <source>
        <dbReference type="ARBA" id="ARBA00022898"/>
    </source>
</evidence>
<dbReference type="EMBL" id="SRMF01000001">
    <property type="protein sequence ID" value="TGG96064.1"/>
    <property type="molecule type" value="Genomic_DNA"/>
</dbReference>
<evidence type="ECO:0000256" key="3">
    <source>
        <dbReference type="ARBA" id="ARBA00011881"/>
    </source>
</evidence>
<dbReference type="InterPro" id="IPR015421">
    <property type="entry name" value="PyrdxlP-dep_Trfase_major"/>
</dbReference>
<comment type="similarity">
    <text evidence="2">Belongs to the threonine aldolase family.</text>
</comment>
<dbReference type="PANTHER" id="PTHR48097">
    <property type="entry name" value="L-THREONINE ALDOLASE-RELATED"/>
    <property type="match status" value="1"/>
</dbReference>
<proteinExistence type="inferred from homology"/>
<comment type="subunit">
    <text evidence="3">Homotetramer.</text>
</comment>
<dbReference type="InterPro" id="IPR015424">
    <property type="entry name" value="PyrdxlP-dep_Trfase"/>
</dbReference>
<dbReference type="Gene3D" id="3.40.640.10">
    <property type="entry name" value="Type I PLP-dependent aspartate aminotransferase-like (Major domain)"/>
    <property type="match status" value="1"/>
</dbReference>
<dbReference type="Gene3D" id="3.90.1150.10">
    <property type="entry name" value="Aspartate Aminotransferase, domain 1"/>
    <property type="match status" value="1"/>
</dbReference>
<evidence type="ECO:0000256" key="1">
    <source>
        <dbReference type="ARBA" id="ARBA00001933"/>
    </source>
</evidence>
<evidence type="ECO:0000313" key="9">
    <source>
        <dbReference type="Proteomes" id="UP000297475"/>
    </source>
</evidence>
<reference evidence="8 9" key="1">
    <citation type="submission" date="2019-04" db="EMBL/GenBank/DDBJ databases">
        <title>Natronospirillum operosus gen. nov., sp. nov., a haloalkaliphilic satellite isolated from decaying biomass of laboratory culture of cyanobacterium Geitlerinema sp. and proposal of Natronospirillaceae fam. nov. and Saccharospirillaceae fam. nov.</title>
        <authorList>
            <person name="Kevbrin V."/>
            <person name="Boltyanskaya Y."/>
            <person name="Koziaeva V."/>
            <person name="Grouzdev D.S."/>
            <person name="Park M."/>
            <person name="Cho J."/>
        </authorList>
    </citation>
    <scope>NUCLEOTIDE SEQUENCE [LARGE SCALE GENOMIC DNA]</scope>
    <source>
        <strain evidence="8 9">G-116</strain>
    </source>
</reference>
<comment type="caution">
    <text evidence="8">The sequence shown here is derived from an EMBL/GenBank/DDBJ whole genome shotgun (WGS) entry which is preliminary data.</text>
</comment>
<evidence type="ECO:0000313" key="8">
    <source>
        <dbReference type="EMBL" id="TGG96064.1"/>
    </source>
</evidence>
<feature type="domain" description="Aromatic amino acid beta-eliminating lyase/threonine aldolase" evidence="7">
    <location>
        <begin position="3"/>
        <end position="281"/>
    </location>
</feature>
<dbReference type="InterPro" id="IPR015422">
    <property type="entry name" value="PyrdxlP-dep_Trfase_small"/>
</dbReference>
<evidence type="ECO:0000256" key="2">
    <source>
        <dbReference type="ARBA" id="ARBA00006966"/>
    </source>
</evidence>
<dbReference type="NCBIfam" id="NF041359">
    <property type="entry name" value="GntG_guanitoxin"/>
    <property type="match status" value="1"/>
</dbReference>
<dbReference type="EC" id="4.1.2.48" evidence="8"/>
<dbReference type="SUPFAM" id="SSF53383">
    <property type="entry name" value="PLP-dependent transferases"/>
    <property type="match status" value="1"/>
</dbReference>
<evidence type="ECO:0000256" key="6">
    <source>
        <dbReference type="PIRSR" id="PIRSR017617-1"/>
    </source>
</evidence>
<dbReference type="GO" id="GO:0008732">
    <property type="term" value="F:L-allo-threonine aldolase activity"/>
    <property type="evidence" value="ECO:0007669"/>
    <property type="project" value="TreeGrafter"/>
</dbReference>
<dbReference type="AlphaFoldDB" id="A0A4Z0WE01"/>
<organism evidence="8 9">
    <name type="scientific">Natronospirillum operosum</name>
    <dbReference type="NCBI Taxonomy" id="2759953"/>
    <lineage>
        <taxon>Bacteria</taxon>
        <taxon>Pseudomonadati</taxon>
        <taxon>Pseudomonadota</taxon>
        <taxon>Gammaproteobacteria</taxon>
        <taxon>Oceanospirillales</taxon>
        <taxon>Natronospirillaceae</taxon>
        <taxon>Natronospirillum</taxon>
    </lineage>
</organism>
<name>A0A4Z0WE01_9GAMM</name>
<dbReference type="Pfam" id="PF01212">
    <property type="entry name" value="Beta_elim_lyase"/>
    <property type="match status" value="1"/>
</dbReference>
<keyword evidence="9" id="KW-1185">Reference proteome</keyword>
<dbReference type="RefSeq" id="WP_135482240.1">
    <property type="nucleotide sequence ID" value="NZ_SRMF01000001.1"/>
</dbReference>
<dbReference type="GO" id="GO:0006567">
    <property type="term" value="P:L-threonine catabolic process"/>
    <property type="evidence" value="ECO:0007669"/>
    <property type="project" value="TreeGrafter"/>
</dbReference>
<dbReference type="Proteomes" id="UP000297475">
    <property type="component" value="Unassembled WGS sequence"/>
</dbReference>
<dbReference type="GO" id="GO:0005829">
    <property type="term" value="C:cytosol"/>
    <property type="evidence" value="ECO:0007669"/>
    <property type="project" value="TreeGrafter"/>
</dbReference>
<dbReference type="OrthoDB" id="9774495at2"/>
<comment type="cofactor">
    <cofactor evidence="1">
        <name>pyridoxal 5'-phosphate</name>
        <dbReference type="ChEBI" id="CHEBI:597326"/>
    </cofactor>
</comment>
<dbReference type="PIRSF" id="PIRSF017617">
    <property type="entry name" value="Thr_aldolase"/>
    <property type="match status" value="1"/>
</dbReference>
<feature type="modified residue" description="N6-(pyridoxal phosphate)lysine" evidence="6">
    <location>
        <position position="197"/>
    </location>
</feature>
<dbReference type="NCBIfam" id="NF007825">
    <property type="entry name" value="PRK10534.1"/>
    <property type="match status" value="1"/>
</dbReference>
<dbReference type="PANTHER" id="PTHR48097:SF9">
    <property type="entry name" value="L-THREONINE ALDOLASE"/>
    <property type="match status" value="1"/>
</dbReference>
<dbReference type="InterPro" id="IPR001597">
    <property type="entry name" value="ArAA_b-elim_lyase/Thr_aldolase"/>
</dbReference>
<dbReference type="GO" id="GO:0006545">
    <property type="term" value="P:glycine biosynthetic process"/>
    <property type="evidence" value="ECO:0007669"/>
    <property type="project" value="TreeGrafter"/>
</dbReference>
<keyword evidence="5 8" id="KW-0456">Lyase</keyword>
<protein>
    <submittedName>
        <fullName evidence="8">Low-specificity L-threonine aldolase</fullName>
        <ecNumber evidence="8">4.1.2.48</ecNumber>
    </submittedName>
</protein>
<dbReference type="FunFam" id="3.40.640.10:FF:000030">
    <property type="entry name" value="Low-specificity L-threonine aldolase"/>
    <property type="match status" value="1"/>
</dbReference>
<evidence type="ECO:0000256" key="5">
    <source>
        <dbReference type="ARBA" id="ARBA00023239"/>
    </source>
</evidence>
<keyword evidence="4" id="KW-0663">Pyridoxal phosphate</keyword>
<accession>A0A4Z0WE01</accession>